<dbReference type="AlphaFoldDB" id="A0AAD7W803"/>
<keyword evidence="2" id="KW-1185">Reference proteome</keyword>
<evidence type="ECO:0000313" key="2">
    <source>
        <dbReference type="Proteomes" id="UP001221898"/>
    </source>
</evidence>
<sequence>MLARYLVRKKGKPYRRKNKYIKRERRQITCGSNGPANLQSEGREVLLYSQPSSLTVCTAPKKLSSSLE</sequence>
<gene>
    <name evidence="1" type="ORF">AAFF_G00152920</name>
</gene>
<organism evidence="1 2">
    <name type="scientific">Aldrovandia affinis</name>
    <dbReference type="NCBI Taxonomy" id="143900"/>
    <lineage>
        <taxon>Eukaryota</taxon>
        <taxon>Metazoa</taxon>
        <taxon>Chordata</taxon>
        <taxon>Craniata</taxon>
        <taxon>Vertebrata</taxon>
        <taxon>Euteleostomi</taxon>
        <taxon>Actinopterygii</taxon>
        <taxon>Neopterygii</taxon>
        <taxon>Teleostei</taxon>
        <taxon>Notacanthiformes</taxon>
        <taxon>Halosauridae</taxon>
        <taxon>Aldrovandia</taxon>
    </lineage>
</organism>
<dbReference type="EMBL" id="JAINUG010000209">
    <property type="protein sequence ID" value="KAJ8387596.1"/>
    <property type="molecule type" value="Genomic_DNA"/>
</dbReference>
<evidence type="ECO:0000313" key="1">
    <source>
        <dbReference type="EMBL" id="KAJ8387596.1"/>
    </source>
</evidence>
<reference evidence="1" key="1">
    <citation type="journal article" date="2023" name="Science">
        <title>Genome structures resolve the early diversification of teleost fishes.</title>
        <authorList>
            <person name="Parey E."/>
            <person name="Louis A."/>
            <person name="Montfort J."/>
            <person name="Bouchez O."/>
            <person name="Roques C."/>
            <person name="Iampietro C."/>
            <person name="Lluch J."/>
            <person name="Castinel A."/>
            <person name="Donnadieu C."/>
            <person name="Desvignes T."/>
            <person name="Floi Bucao C."/>
            <person name="Jouanno E."/>
            <person name="Wen M."/>
            <person name="Mejri S."/>
            <person name="Dirks R."/>
            <person name="Jansen H."/>
            <person name="Henkel C."/>
            <person name="Chen W.J."/>
            <person name="Zahm M."/>
            <person name="Cabau C."/>
            <person name="Klopp C."/>
            <person name="Thompson A.W."/>
            <person name="Robinson-Rechavi M."/>
            <person name="Braasch I."/>
            <person name="Lecointre G."/>
            <person name="Bobe J."/>
            <person name="Postlethwait J.H."/>
            <person name="Berthelot C."/>
            <person name="Roest Crollius H."/>
            <person name="Guiguen Y."/>
        </authorList>
    </citation>
    <scope>NUCLEOTIDE SEQUENCE</scope>
    <source>
        <strain evidence="1">NC1722</strain>
    </source>
</reference>
<proteinExistence type="predicted"/>
<name>A0AAD7W803_9TELE</name>
<dbReference type="Proteomes" id="UP001221898">
    <property type="component" value="Unassembled WGS sequence"/>
</dbReference>
<comment type="caution">
    <text evidence="1">The sequence shown here is derived from an EMBL/GenBank/DDBJ whole genome shotgun (WGS) entry which is preliminary data.</text>
</comment>
<accession>A0AAD7W803</accession>
<protein>
    <submittedName>
        <fullName evidence="1">Uncharacterized protein</fullName>
    </submittedName>
</protein>